<comment type="caution">
    <text evidence="2">The sequence shown here is derived from an EMBL/GenBank/DDBJ whole genome shotgun (WGS) entry which is preliminary data.</text>
</comment>
<proteinExistence type="predicted"/>
<accession>A0A1D1UR98</accession>
<organism evidence="2 3">
    <name type="scientific">Ramazzottius varieornatus</name>
    <name type="common">Water bear</name>
    <name type="synonym">Tardigrade</name>
    <dbReference type="NCBI Taxonomy" id="947166"/>
    <lineage>
        <taxon>Eukaryota</taxon>
        <taxon>Metazoa</taxon>
        <taxon>Ecdysozoa</taxon>
        <taxon>Tardigrada</taxon>
        <taxon>Eutardigrada</taxon>
        <taxon>Parachela</taxon>
        <taxon>Hypsibioidea</taxon>
        <taxon>Ramazzottiidae</taxon>
        <taxon>Ramazzottius</taxon>
    </lineage>
</organism>
<keyword evidence="3" id="KW-1185">Reference proteome</keyword>
<sequence>MESVERNPFNAATAQFLRIIKASSAAAEVRLRDSALRVSGSGGRRDDIRANKQPSVDHTDH</sequence>
<evidence type="ECO:0000313" key="3">
    <source>
        <dbReference type="Proteomes" id="UP000186922"/>
    </source>
</evidence>
<protein>
    <submittedName>
        <fullName evidence="2">Uncharacterized protein</fullName>
    </submittedName>
</protein>
<evidence type="ECO:0000256" key="1">
    <source>
        <dbReference type="SAM" id="MobiDB-lite"/>
    </source>
</evidence>
<dbReference type="Proteomes" id="UP000186922">
    <property type="component" value="Unassembled WGS sequence"/>
</dbReference>
<feature type="region of interest" description="Disordered" evidence="1">
    <location>
        <begin position="37"/>
        <end position="61"/>
    </location>
</feature>
<name>A0A1D1UR98_RAMVA</name>
<dbReference type="AlphaFoldDB" id="A0A1D1UR98"/>
<reference evidence="2 3" key="1">
    <citation type="journal article" date="2016" name="Nat. Commun.">
        <title>Extremotolerant tardigrade genome and improved radiotolerance of human cultured cells by tardigrade-unique protein.</title>
        <authorList>
            <person name="Hashimoto T."/>
            <person name="Horikawa D.D."/>
            <person name="Saito Y."/>
            <person name="Kuwahara H."/>
            <person name="Kozuka-Hata H."/>
            <person name="Shin-I T."/>
            <person name="Minakuchi Y."/>
            <person name="Ohishi K."/>
            <person name="Motoyama A."/>
            <person name="Aizu T."/>
            <person name="Enomoto A."/>
            <person name="Kondo K."/>
            <person name="Tanaka S."/>
            <person name="Hara Y."/>
            <person name="Koshikawa S."/>
            <person name="Sagara H."/>
            <person name="Miura T."/>
            <person name="Yokobori S."/>
            <person name="Miyagawa K."/>
            <person name="Suzuki Y."/>
            <person name="Kubo T."/>
            <person name="Oyama M."/>
            <person name="Kohara Y."/>
            <person name="Fujiyama A."/>
            <person name="Arakawa K."/>
            <person name="Katayama T."/>
            <person name="Toyoda A."/>
            <person name="Kunieda T."/>
        </authorList>
    </citation>
    <scope>NUCLEOTIDE SEQUENCE [LARGE SCALE GENOMIC DNA]</scope>
    <source>
        <strain evidence="2 3">YOKOZUNA-1</strain>
    </source>
</reference>
<feature type="compositionally biased region" description="Basic and acidic residues" evidence="1">
    <location>
        <begin position="43"/>
        <end position="61"/>
    </location>
</feature>
<gene>
    <name evidence="2" type="primary">RvY_01358-1</name>
    <name evidence="2" type="synonym">RvY_01358.1</name>
    <name evidence="2" type="ORF">RvY_01358</name>
</gene>
<evidence type="ECO:0000313" key="2">
    <source>
        <dbReference type="EMBL" id="GAU88718.1"/>
    </source>
</evidence>
<dbReference type="EMBL" id="BDGG01000001">
    <property type="protein sequence ID" value="GAU88718.1"/>
    <property type="molecule type" value="Genomic_DNA"/>
</dbReference>